<reference evidence="1 2" key="1">
    <citation type="journal article" date="2012" name="Science">
        <title>The Paleozoic origin of enzymatic lignin decomposition reconstructed from 31 fungal genomes.</title>
        <authorList>
            <person name="Floudas D."/>
            <person name="Binder M."/>
            <person name="Riley R."/>
            <person name="Barry K."/>
            <person name="Blanchette R.A."/>
            <person name="Henrissat B."/>
            <person name="Martinez A.T."/>
            <person name="Otillar R."/>
            <person name="Spatafora J.W."/>
            <person name="Yadav J.S."/>
            <person name="Aerts A."/>
            <person name="Benoit I."/>
            <person name="Boyd A."/>
            <person name="Carlson A."/>
            <person name="Copeland A."/>
            <person name="Coutinho P.M."/>
            <person name="de Vries R.P."/>
            <person name="Ferreira P."/>
            <person name="Findley K."/>
            <person name="Foster B."/>
            <person name="Gaskell J."/>
            <person name="Glotzer D."/>
            <person name="Gorecki P."/>
            <person name="Heitman J."/>
            <person name="Hesse C."/>
            <person name="Hori C."/>
            <person name="Igarashi K."/>
            <person name="Jurgens J.A."/>
            <person name="Kallen N."/>
            <person name="Kersten P."/>
            <person name="Kohler A."/>
            <person name="Kuees U."/>
            <person name="Kumar T.K.A."/>
            <person name="Kuo A."/>
            <person name="LaButti K."/>
            <person name="Larrondo L.F."/>
            <person name="Lindquist E."/>
            <person name="Ling A."/>
            <person name="Lombard V."/>
            <person name="Lucas S."/>
            <person name="Lundell T."/>
            <person name="Martin R."/>
            <person name="McLaughlin D.J."/>
            <person name="Morgenstern I."/>
            <person name="Morin E."/>
            <person name="Murat C."/>
            <person name="Nagy L.G."/>
            <person name="Nolan M."/>
            <person name="Ohm R.A."/>
            <person name="Patyshakuliyeva A."/>
            <person name="Rokas A."/>
            <person name="Ruiz-Duenas F.J."/>
            <person name="Sabat G."/>
            <person name="Salamov A."/>
            <person name="Samejima M."/>
            <person name="Schmutz J."/>
            <person name="Slot J.C."/>
            <person name="St John F."/>
            <person name="Stenlid J."/>
            <person name="Sun H."/>
            <person name="Sun S."/>
            <person name="Syed K."/>
            <person name="Tsang A."/>
            <person name="Wiebenga A."/>
            <person name="Young D."/>
            <person name="Pisabarro A."/>
            <person name="Eastwood D.C."/>
            <person name="Martin F."/>
            <person name="Cullen D."/>
            <person name="Grigoriev I.V."/>
            <person name="Hibbett D.S."/>
        </authorList>
    </citation>
    <scope>NUCLEOTIDE SEQUENCE [LARGE SCALE GENOMIC DNA]</scope>
    <source>
        <strain evidence="1 2">DJM-731 SS1</strain>
    </source>
</reference>
<gene>
    <name evidence="1" type="ORF">DACRYDRAFT_107749</name>
</gene>
<dbReference type="AlphaFoldDB" id="M5FZT8"/>
<proteinExistence type="predicted"/>
<organism evidence="1 2">
    <name type="scientific">Dacryopinax primogenitus (strain DJM 731)</name>
    <name type="common">Brown rot fungus</name>
    <dbReference type="NCBI Taxonomy" id="1858805"/>
    <lineage>
        <taxon>Eukaryota</taxon>
        <taxon>Fungi</taxon>
        <taxon>Dikarya</taxon>
        <taxon>Basidiomycota</taxon>
        <taxon>Agaricomycotina</taxon>
        <taxon>Dacrymycetes</taxon>
        <taxon>Dacrymycetales</taxon>
        <taxon>Dacrymycetaceae</taxon>
        <taxon>Dacryopinax</taxon>
    </lineage>
</organism>
<dbReference type="EMBL" id="JH795863">
    <property type="protein sequence ID" value="EJU02029.1"/>
    <property type="molecule type" value="Genomic_DNA"/>
</dbReference>
<dbReference type="GeneID" id="63683587"/>
<dbReference type="RefSeq" id="XP_040628926.1">
    <property type="nucleotide sequence ID" value="XM_040768525.1"/>
</dbReference>
<keyword evidence="2" id="KW-1185">Reference proteome</keyword>
<accession>M5FZT8</accession>
<evidence type="ECO:0000313" key="2">
    <source>
        <dbReference type="Proteomes" id="UP000030653"/>
    </source>
</evidence>
<sequence>MVDGRVNVVGDATLKRLPCDDPGFSGLPSVKESIVLKGFVTPASDSVYAPGQVIPDEQNLHLFKGINTAYYHRKEGRKQLARLSPIASTRLFSQTQTFQMDSFTISPATLAAAESNFTAPAKVAKSFKSSIIPLCLTQ</sequence>
<name>M5FZT8_DACPD</name>
<dbReference type="Proteomes" id="UP000030653">
    <property type="component" value="Unassembled WGS sequence"/>
</dbReference>
<protein>
    <submittedName>
        <fullName evidence="1">Uncharacterized protein</fullName>
    </submittedName>
</protein>
<evidence type="ECO:0000313" key="1">
    <source>
        <dbReference type="EMBL" id="EJU02029.1"/>
    </source>
</evidence>
<dbReference type="HOGENOM" id="CLU_1855210_0_0_1"/>